<feature type="transmembrane region" description="Helical" evidence="2">
    <location>
        <begin position="324"/>
        <end position="353"/>
    </location>
</feature>
<gene>
    <name evidence="3" type="ORF">ACFY05_18170</name>
</gene>
<evidence type="ECO:0000313" key="4">
    <source>
        <dbReference type="Proteomes" id="UP001602119"/>
    </source>
</evidence>
<proteinExistence type="predicted"/>
<dbReference type="Proteomes" id="UP001602119">
    <property type="component" value="Unassembled WGS sequence"/>
</dbReference>
<organism evidence="3 4">
    <name type="scientific">Microtetraspora fusca</name>
    <dbReference type="NCBI Taxonomy" id="1997"/>
    <lineage>
        <taxon>Bacteria</taxon>
        <taxon>Bacillati</taxon>
        <taxon>Actinomycetota</taxon>
        <taxon>Actinomycetes</taxon>
        <taxon>Streptosporangiales</taxon>
        <taxon>Streptosporangiaceae</taxon>
        <taxon>Microtetraspora</taxon>
    </lineage>
</organism>
<evidence type="ECO:0000256" key="1">
    <source>
        <dbReference type="SAM" id="MobiDB-lite"/>
    </source>
</evidence>
<feature type="transmembrane region" description="Helical" evidence="2">
    <location>
        <begin position="249"/>
        <end position="269"/>
    </location>
</feature>
<dbReference type="EMBL" id="JBIAXI010000010">
    <property type="protein sequence ID" value="MFF4774779.1"/>
    <property type="molecule type" value="Genomic_DNA"/>
</dbReference>
<evidence type="ECO:0000313" key="3">
    <source>
        <dbReference type="EMBL" id="MFF4774779.1"/>
    </source>
</evidence>
<protein>
    <recommendedName>
        <fullName evidence="5">PqqD family protein</fullName>
    </recommendedName>
</protein>
<feature type="transmembrane region" description="Helical" evidence="2">
    <location>
        <begin position="150"/>
        <end position="172"/>
    </location>
</feature>
<reference evidence="3 4" key="1">
    <citation type="submission" date="2024-10" db="EMBL/GenBank/DDBJ databases">
        <title>The Natural Products Discovery Center: Release of the First 8490 Sequenced Strains for Exploring Actinobacteria Biosynthetic Diversity.</title>
        <authorList>
            <person name="Kalkreuter E."/>
            <person name="Kautsar S.A."/>
            <person name="Yang D."/>
            <person name="Bader C.D."/>
            <person name="Teijaro C.N."/>
            <person name="Fluegel L."/>
            <person name="Davis C.M."/>
            <person name="Simpson J.R."/>
            <person name="Lauterbach L."/>
            <person name="Steele A.D."/>
            <person name="Gui C."/>
            <person name="Meng S."/>
            <person name="Li G."/>
            <person name="Viehrig K."/>
            <person name="Ye F."/>
            <person name="Su P."/>
            <person name="Kiefer A.F."/>
            <person name="Nichols A."/>
            <person name="Cepeda A.J."/>
            <person name="Yan W."/>
            <person name="Fan B."/>
            <person name="Jiang Y."/>
            <person name="Adhikari A."/>
            <person name="Zheng C.-J."/>
            <person name="Schuster L."/>
            <person name="Cowan T.M."/>
            <person name="Smanski M.J."/>
            <person name="Chevrette M.G."/>
            <person name="De Carvalho L.P.S."/>
            <person name="Shen B."/>
        </authorList>
    </citation>
    <scope>NUCLEOTIDE SEQUENCE [LARGE SCALE GENOMIC DNA]</scope>
    <source>
        <strain evidence="3 4">NPDC001281</strain>
    </source>
</reference>
<keyword evidence="2" id="KW-1133">Transmembrane helix</keyword>
<keyword evidence="4" id="KW-1185">Reference proteome</keyword>
<evidence type="ECO:0008006" key="5">
    <source>
        <dbReference type="Google" id="ProtNLM"/>
    </source>
</evidence>
<feature type="transmembrane region" description="Helical" evidence="2">
    <location>
        <begin position="365"/>
        <end position="390"/>
    </location>
</feature>
<dbReference type="RefSeq" id="WP_387343086.1">
    <property type="nucleotide sequence ID" value="NZ_JBIAXI010000010.1"/>
</dbReference>
<keyword evidence="2" id="KW-0812">Transmembrane</keyword>
<keyword evidence="2" id="KW-0472">Membrane</keyword>
<comment type="caution">
    <text evidence="3">The sequence shown here is derived from an EMBL/GenBank/DDBJ whole genome shotgun (WGS) entry which is preliminary data.</text>
</comment>
<name>A0ABW6V630_MICFU</name>
<feature type="transmembrane region" description="Helical" evidence="2">
    <location>
        <begin position="119"/>
        <end position="138"/>
    </location>
</feature>
<feature type="compositionally biased region" description="Basic and acidic residues" evidence="1">
    <location>
        <begin position="427"/>
        <end position="439"/>
    </location>
</feature>
<feature type="region of interest" description="Disordered" evidence="1">
    <location>
        <begin position="414"/>
        <end position="439"/>
    </location>
</feature>
<accession>A0ABW6V630</accession>
<feature type="transmembrane region" description="Helical" evidence="2">
    <location>
        <begin position="219"/>
        <end position="243"/>
    </location>
</feature>
<sequence>MRRMHAVTGASRVRLHPLRSRRDGDDWIVGRVETGNFVSFPDIGQRVIELLAEGGPIDAVAARVAAETGTTIDVADFVAALIDVGFVAEIDGRPTGDTGRERPSLPWLKPRHVRWTLRSGVHIGLVAFILAGLAALAVRPEIMPSPSIMAWSEFGTVSLVTQIAIAWSLVMLHELAHLCTARAAGVPGRITLGSRLQFLVVQTDVSGVWGEEKRVRMTVYLAGMALDAAIAAAGFVLLCVVPPEEGAHTALSIVVLTQIDAMSFQLLIFMRTDLYFVAQDLAGCRNLYGDGVAYGRYLIARLLGRDGASPLARFSRRERSAVRLYTMLLVLGTAVCLAVAATIVVPALAAIAMPAIDTLLNGGEGAAIVDAAIVVTVLAGVQGLWARTWWRRHGPRIRRWFASAAALLGAPVRAGGSRPAVDEPEFSTERCSVEPGRRA</sequence>
<evidence type="ECO:0000256" key="2">
    <source>
        <dbReference type="SAM" id="Phobius"/>
    </source>
</evidence>